<evidence type="ECO:0000259" key="1">
    <source>
        <dbReference type="PROSITE" id="PS50097"/>
    </source>
</evidence>
<dbReference type="Gene3D" id="3.30.710.10">
    <property type="entry name" value="Potassium Channel Kv1.1, Chain A"/>
    <property type="match status" value="1"/>
</dbReference>
<dbReference type="AlphaFoldDB" id="A0A9W4JEJ1"/>
<name>A0A9W4JEJ1_9EURO</name>
<dbReference type="InterPro" id="IPR011333">
    <property type="entry name" value="SKP1/BTB/POZ_sf"/>
</dbReference>
<dbReference type="Pfam" id="PF00651">
    <property type="entry name" value="BTB"/>
    <property type="match status" value="1"/>
</dbReference>
<dbReference type="EMBL" id="CAJVPD010000249">
    <property type="protein sequence ID" value="CAG8394840.1"/>
    <property type="molecule type" value="Genomic_DNA"/>
</dbReference>
<protein>
    <recommendedName>
        <fullName evidence="1">BTB domain-containing protein</fullName>
    </recommendedName>
</protein>
<evidence type="ECO:0000313" key="2">
    <source>
        <dbReference type="EMBL" id="CAG8394840.1"/>
    </source>
</evidence>
<dbReference type="CDD" id="cd18186">
    <property type="entry name" value="BTB_POZ_ZBTB_KLHL-like"/>
    <property type="match status" value="1"/>
</dbReference>
<dbReference type="OrthoDB" id="2279155at2759"/>
<sequence length="246" mass="27336">MDGITANDFARGVLSSPRVTIRISDGSQEYKVSRELLCEQSPYFAAMFQGKFREAKDQSVTLQAMEGVISEQSFEGLVQWICIKRVSFDLTNPRDQITAFIELARLADMCGMIEMQDYLASSVNGILKRGYYDSNPEAPRSLSKHLTTEHICCATALPEGHPLFRVLCIASVRDILEKKSSRLAEATRSNHRYAAGVLQEVMASLDGMSLSLTQDSSSKNMTAVCYARDFICGTQISIATTKKRIH</sequence>
<evidence type="ECO:0000313" key="3">
    <source>
        <dbReference type="Proteomes" id="UP001152592"/>
    </source>
</evidence>
<feature type="domain" description="BTB" evidence="1">
    <location>
        <begin position="17"/>
        <end position="90"/>
    </location>
</feature>
<comment type="caution">
    <text evidence="2">The sequence shown here is derived from an EMBL/GenBank/DDBJ whole genome shotgun (WGS) entry which is preliminary data.</text>
</comment>
<gene>
    <name evidence="2" type="ORF">PSALAMII_LOCUS7038</name>
</gene>
<proteinExistence type="predicted"/>
<reference evidence="2" key="1">
    <citation type="submission" date="2021-07" db="EMBL/GenBank/DDBJ databases">
        <authorList>
            <person name="Branca A.L. A."/>
        </authorList>
    </citation>
    <scope>NUCLEOTIDE SEQUENCE</scope>
</reference>
<organism evidence="2 3">
    <name type="scientific">Penicillium salamii</name>
    <dbReference type="NCBI Taxonomy" id="1612424"/>
    <lineage>
        <taxon>Eukaryota</taxon>
        <taxon>Fungi</taxon>
        <taxon>Dikarya</taxon>
        <taxon>Ascomycota</taxon>
        <taxon>Pezizomycotina</taxon>
        <taxon>Eurotiomycetes</taxon>
        <taxon>Eurotiomycetidae</taxon>
        <taxon>Eurotiales</taxon>
        <taxon>Aspergillaceae</taxon>
        <taxon>Penicillium</taxon>
    </lineage>
</organism>
<dbReference type="PROSITE" id="PS50097">
    <property type="entry name" value="BTB"/>
    <property type="match status" value="1"/>
</dbReference>
<dbReference type="InterPro" id="IPR000210">
    <property type="entry name" value="BTB/POZ_dom"/>
</dbReference>
<dbReference type="SUPFAM" id="SSF54695">
    <property type="entry name" value="POZ domain"/>
    <property type="match status" value="1"/>
</dbReference>
<dbReference type="Proteomes" id="UP001152592">
    <property type="component" value="Unassembled WGS sequence"/>
</dbReference>
<accession>A0A9W4JEJ1</accession>